<sequence>MNLHIPKEPEHVKNWMKTVEVNIVKTPGVNWDNVNVWYGNQLPKYLWEHWGNQLKTQGFTWQIFLRVLKHRTDAVLLWNKGIIKWDDLAQEFINLIEGPFGKEIVARYAKNNHE</sequence>
<protein>
    <submittedName>
        <fullName evidence="1">Uncharacterized protein</fullName>
    </submittedName>
</protein>
<evidence type="ECO:0000313" key="2">
    <source>
        <dbReference type="Proteomes" id="UP000177486"/>
    </source>
</evidence>
<name>A0A1G2EUL2_9BACT</name>
<comment type="caution">
    <text evidence="1">The sequence shown here is derived from an EMBL/GenBank/DDBJ whole genome shotgun (WGS) entry which is preliminary data.</text>
</comment>
<evidence type="ECO:0000313" key="1">
    <source>
        <dbReference type="EMBL" id="OGZ29427.1"/>
    </source>
</evidence>
<gene>
    <name evidence="1" type="ORF">A2931_01435</name>
</gene>
<proteinExistence type="predicted"/>
<dbReference type="Proteomes" id="UP000177486">
    <property type="component" value="Unassembled WGS sequence"/>
</dbReference>
<organism evidence="1 2">
    <name type="scientific">Candidatus Niyogibacteria bacterium RIFCSPLOWO2_01_FULL_45_48</name>
    <dbReference type="NCBI Taxonomy" id="1801724"/>
    <lineage>
        <taxon>Bacteria</taxon>
        <taxon>Candidatus Niyogiibacteriota</taxon>
    </lineage>
</organism>
<accession>A0A1G2EUL2</accession>
<reference evidence="1 2" key="1">
    <citation type="journal article" date="2016" name="Nat. Commun.">
        <title>Thousands of microbial genomes shed light on interconnected biogeochemical processes in an aquifer system.</title>
        <authorList>
            <person name="Anantharaman K."/>
            <person name="Brown C.T."/>
            <person name="Hug L.A."/>
            <person name="Sharon I."/>
            <person name="Castelle C.J."/>
            <person name="Probst A.J."/>
            <person name="Thomas B.C."/>
            <person name="Singh A."/>
            <person name="Wilkins M.J."/>
            <person name="Karaoz U."/>
            <person name="Brodie E.L."/>
            <person name="Williams K.H."/>
            <person name="Hubbard S.S."/>
            <person name="Banfield J.F."/>
        </authorList>
    </citation>
    <scope>NUCLEOTIDE SEQUENCE [LARGE SCALE GENOMIC DNA]</scope>
</reference>
<dbReference type="EMBL" id="MHMQ01000036">
    <property type="protein sequence ID" value="OGZ29427.1"/>
    <property type="molecule type" value="Genomic_DNA"/>
</dbReference>
<dbReference type="AlphaFoldDB" id="A0A1G2EUL2"/>